<dbReference type="OrthoDB" id="4511119at2759"/>
<dbReference type="AlphaFoldDB" id="S7ZNS0"/>
<proteinExistence type="predicted"/>
<organism evidence="2 3">
    <name type="scientific">Penicillium oxalicum (strain 114-2 / CGMCC 5302)</name>
    <name type="common">Penicillium decumbens</name>
    <dbReference type="NCBI Taxonomy" id="933388"/>
    <lineage>
        <taxon>Eukaryota</taxon>
        <taxon>Fungi</taxon>
        <taxon>Dikarya</taxon>
        <taxon>Ascomycota</taxon>
        <taxon>Pezizomycotina</taxon>
        <taxon>Eurotiomycetes</taxon>
        <taxon>Eurotiomycetidae</taxon>
        <taxon>Eurotiales</taxon>
        <taxon>Aspergillaceae</taxon>
        <taxon>Penicillium</taxon>
    </lineage>
</organism>
<reference evidence="2 3" key="1">
    <citation type="journal article" date="2013" name="PLoS ONE">
        <title>Genomic and secretomic analyses reveal unique features of the lignocellulolytic enzyme system of Penicillium decumbens.</title>
        <authorList>
            <person name="Liu G."/>
            <person name="Zhang L."/>
            <person name="Wei X."/>
            <person name="Zou G."/>
            <person name="Qin Y."/>
            <person name="Ma L."/>
            <person name="Li J."/>
            <person name="Zheng H."/>
            <person name="Wang S."/>
            <person name="Wang C."/>
            <person name="Xun L."/>
            <person name="Zhao G.-P."/>
            <person name="Zhou Z."/>
            <person name="Qu Y."/>
        </authorList>
    </citation>
    <scope>NUCLEOTIDE SEQUENCE [LARGE SCALE GENOMIC DNA]</scope>
    <source>
        <strain evidence="3">114-2 / CGMCC 5302</strain>
    </source>
</reference>
<dbReference type="Proteomes" id="UP000019376">
    <property type="component" value="Unassembled WGS sequence"/>
</dbReference>
<evidence type="ECO:0000313" key="3">
    <source>
        <dbReference type="Proteomes" id="UP000019376"/>
    </source>
</evidence>
<dbReference type="EMBL" id="KB644414">
    <property type="protein sequence ID" value="EPS32310.1"/>
    <property type="molecule type" value="Genomic_DNA"/>
</dbReference>
<accession>S7ZNS0</accession>
<feature type="region of interest" description="Disordered" evidence="1">
    <location>
        <begin position="279"/>
        <end position="308"/>
    </location>
</feature>
<gene>
    <name evidence="2" type="ORF">PDE_07270</name>
</gene>
<evidence type="ECO:0000313" key="2">
    <source>
        <dbReference type="EMBL" id="EPS32310.1"/>
    </source>
</evidence>
<feature type="region of interest" description="Disordered" evidence="1">
    <location>
        <begin position="231"/>
        <end position="254"/>
    </location>
</feature>
<dbReference type="HOGENOM" id="CLU_657381_0_0_1"/>
<keyword evidence="3" id="KW-1185">Reference proteome</keyword>
<evidence type="ECO:0000256" key="1">
    <source>
        <dbReference type="SAM" id="MobiDB-lite"/>
    </source>
</evidence>
<name>S7ZNS0_PENO1</name>
<sequence>MCLFTFHHYPLCGHIANWTVSSCQAYTTTLRMLSHQGMFECCDNIHSDHDVLFSLDSADCSQCRLLADSESTAEDSHAHHEYLEIEGLNSPNPVLDLFGCLSVPDRQHIVCPRSTPMDDLTPIADKYTSFRLTKTCDDPHNCCQRAPGHAVTGCPSEYVDESSPNPASPRKETFDFMLRELLADEAAFADSWDVLHKKSSAEDICPSATQVGARRSRNALCGAISRLTQEIHDGGRDHHRTSPPSGSDFDLSDESSVDADSLFAKMCLKEPYTKAEFQKDQSSASFEHENPAVTNHGTESRDLTAPGSCDEESFSDGFSCRMSRVFSPAACSTGHLLPSPSSSLLHHRESPSSESILCPAPLRITRPPRFVSLESPVLEQAIQELSTVKKSFPSGHDSCRLTSQRSIWTKLKNFLMSR</sequence>
<dbReference type="eggNOG" id="ENOG502RNVT">
    <property type="taxonomic scope" value="Eukaryota"/>
</dbReference>
<protein>
    <submittedName>
        <fullName evidence="2">Uncharacterized protein</fullName>
    </submittedName>
</protein>